<dbReference type="InterPro" id="IPR007867">
    <property type="entry name" value="GMC_OxRtase_C"/>
</dbReference>
<evidence type="ECO:0000256" key="1">
    <source>
        <dbReference type="ARBA" id="ARBA00001974"/>
    </source>
</evidence>
<feature type="binding site" evidence="6">
    <location>
        <position position="168"/>
    </location>
    <ligand>
        <name>FAD</name>
        <dbReference type="ChEBI" id="CHEBI:57692"/>
    </ligand>
</feature>
<comment type="similarity">
    <text evidence="2">Belongs to the GMC oxidoreductase family.</text>
</comment>
<evidence type="ECO:0000313" key="11">
    <source>
        <dbReference type="Proteomes" id="UP001218218"/>
    </source>
</evidence>
<dbReference type="Pfam" id="PF00732">
    <property type="entry name" value="GMC_oxred_N"/>
    <property type="match status" value="1"/>
</dbReference>
<protein>
    <submittedName>
        <fullName evidence="10">GMC oxidoreductase</fullName>
    </submittedName>
</protein>
<dbReference type="AlphaFoldDB" id="A0AAD7A6J0"/>
<gene>
    <name evidence="10" type="ORF">DFH08DRAFT_935387</name>
</gene>
<keyword evidence="4 6" id="KW-0274">FAD</keyword>
<dbReference type="EMBL" id="JARIHO010000014">
    <property type="protein sequence ID" value="KAJ7350576.1"/>
    <property type="molecule type" value="Genomic_DNA"/>
</dbReference>
<dbReference type="PIRSF" id="PIRSF000137">
    <property type="entry name" value="Alcohol_oxidase"/>
    <property type="match status" value="1"/>
</dbReference>
<dbReference type="GO" id="GO:0050660">
    <property type="term" value="F:flavin adenine dinucleotide binding"/>
    <property type="evidence" value="ECO:0007669"/>
    <property type="project" value="InterPro"/>
</dbReference>
<dbReference type="InterPro" id="IPR000172">
    <property type="entry name" value="GMC_OxRdtase_N"/>
</dbReference>
<evidence type="ECO:0000256" key="7">
    <source>
        <dbReference type="SAM" id="MobiDB-lite"/>
    </source>
</evidence>
<dbReference type="InterPro" id="IPR036188">
    <property type="entry name" value="FAD/NAD-bd_sf"/>
</dbReference>
<evidence type="ECO:0000256" key="5">
    <source>
        <dbReference type="PIRSR" id="PIRSR000137-1"/>
    </source>
</evidence>
<evidence type="ECO:0000313" key="10">
    <source>
        <dbReference type="EMBL" id="KAJ7350576.1"/>
    </source>
</evidence>
<feature type="region of interest" description="Disordered" evidence="7">
    <location>
        <begin position="588"/>
        <end position="608"/>
    </location>
</feature>
<dbReference type="PANTHER" id="PTHR11552">
    <property type="entry name" value="GLUCOSE-METHANOL-CHOLINE GMC OXIDOREDUCTASE"/>
    <property type="match status" value="1"/>
</dbReference>
<dbReference type="PANTHER" id="PTHR11552:SF147">
    <property type="entry name" value="CHOLINE DEHYDROGENASE, MITOCHONDRIAL"/>
    <property type="match status" value="1"/>
</dbReference>
<feature type="domain" description="Glucose-methanol-choline oxidoreductase N-terminal" evidence="8">
    <location>
        <begin position="85"/>
        <end position="389"/>
    </location>
</feature>
<sequence>MARFGRTIDLTPDSHGSYSIVVTSKSETFNLQFLRHPQVELVHDLLQLSLMGSSHSTVSNPHKFATPIIYDADASTVEIKPQKSYDYVIVGGGTAGCVLAARLSEDRNVNVLLVEAGKSNKGVRSSIIPLAFPLLMKSKYDWNYETVGMTSLGGRTSYWPRGRLLGGTSSINGSMYHRCAPEDFSAWVNEGAKGWDYENMKPYFRKAEKYTPHSGYPNINPELHGTDGPATTSHGTLAPISKDILQASINVGIPYVPDFNTDAGPTGVGLFVRNVTPNGKRVSSATGYLTPAVMRRPNLTVAVECQTEKVVLTSDEKVPRATGVIFSTKRDGQRFFVPAAKEIILSGGVIGTPQVLLLSGLGPAAELAKHKIPLIRDLPAVGEYLQDHFSSGPILIRAKRGTWDSVLRPLGALWALAKWFLFGSGPLASLSVQVACFVRSDDKTLPMHDGAKKYPAKNLTSGPTAPDIELFFAPFLTPPLNGPPYPFPGLTSGTLLLKPASYGSVKLASANPWDYPNIDANYLADASDTALCIMGMRLLMRIARTKPFVDSLDLPKDSKDKTSLFWPTDCNPDTVSDDDLEAWTRLHGQSTGHPTSSARMGSNPSTSVVDSRLKVHGVEGLRVCDASAFPTQVSGHPTAVIIAVAERAADLIKGVA</sequence>
<dbReference type="SUPFAM" id="SSF51905">
    <property type="entry name" value="FAD/NAD(P)-binding domain"/>
    <property type="match status" value="1"/>
</dbReference>
<evidence type="ECO:0000259" key="8">
    <source>
        <dbReference type="Pfam" id="PF00732"/>
    </source>
</evidence>
<dbReference type="InterPro" id="IPR012132">
    <property type="entry name" value="GMC_OxRdtase"/>
</dbReference>
<keyword evidence="3" id="KW-0285">Flavoprotein</keyword>
<dbReference type="Gene3D" id="3.30.560.10">
    <property type="entry name" value="Glucose Oxidase, domain 3"/>
    <property type="match status" value="1"/>
</dbReference>
<dbReference type="SUPFAM" id="SSF54373">
    <property type="entry name" value="FAD-linked reductases, C-terminal domain"/>
    <property type="match status" value="1"/>
</dbReference>
<evidence type="ECO:0000259" key="9">
    <source>
        <dbReference type="Pfam" id="PF05199"/>
    </source>
</evidence>
<evidence type="ECO:0000256" key="2">
    <source>
        <dbReference type="ARBA" id="ARBA00010790"/>
    </source>
</evidence>
<comment type="caution">
    <text evidence="10">The sequence shown here is derived from an EMBL/GenBank/DDBJ whole genome shotgun (WGS) entry which is preliminary data.</text>
</comment>
<comment type="cofactor">
    <cofactor evidence="1 6">
        <name>FAD</name>
        <dbReference type="ChEBI" id="CHEBI:57692"/>
    </cofactor>
</comment>
<evidence type="ECO:0000256" key="3">
    <source>
        <dbReference type="ARBA" id="ARBA00022630"/>
    </source>
</evidence>
<keyword evidence="11" id="KW-1185">Reference proteome</keyword>
<feature type="domain" description="Glucose-methanol-choline oxidoreductase C-terminal" evidence="9">
    <location>
        <begin position="499"/>
        <end position="645"/>
    </location>
</feature>
<accession>A0AAD7A6J0</accession>
<feature type="active site" description="Proton donor" evidence="5">
    <location>
        <position position="593"/>
    </location>
</feature>
<evidence type="ECO:0000256" key="6">
    <source>
        <dbReference type="PIRSR" id="PIRSR000137-2"/>
    </source>
</evidence>
<dbReference type="Gene3D" id="3.50.50.60">
    <property type="entry name" value="FAD/NAD(P)-binding domain"/>
    <property type="match status" value="1"/>
</dbReference>
<dbReference type="Pfam" id="PF05199">
    <property type="entry name" value="GMC_oxred_C"/>
    <property type="match status" value="1"/>
</dbReference>
<dbReference type="GO" id="GO:0016614">
    <property type="term" value="F:oxidoreductase activity, acting on CH-OH group of donors"/>
    <property type="evidence" value="ECO:0007669"/>
    <property type="project" value="InterPro"/>
</dbReference>
<feature type="active site" description="Proton acceptor" evidence="5">
    <location>
        <position position="636"/>
    </location>
</feature>
<reference evidence="10" key="1">
    <citation type="submission" date="2023-03" db="EMBL/GenBank/DDBJ databases">
        <title>Massive genome expansion in bonnet fungi (Mycena s.s.) driven by repeated elements and novel gene families across ecological guilds.</title>
        <authorList>
            <consortium name="Lawrence Berkeley National Laboratory"/>
            <person name="Harder C.B."/>
            <person name="Miyauchi S."/>
            <person name="Viragh M."/>
            <person name="Kuo A."/>
            <person name="Thoen E."/>
            <person name="Andreopoulos B."/>
            <person name="Lu D."/>
            <person name="Skrede I."/>
            <person name="Drula E."/>
            <person name="Henrissat B."/>
            <person name="Morin E."/>
            <person name="Kohler A."/>
            <person name="Barry K."/>
            <person name="LaButti K."/>
            <person name="Morin E."/>
            <person name="Salamov A."/>
            <person name="Lipzen A."/>
            <person name="Mereny Z."/>
            <person name="Hegedus B."/>
            <person name="Baldrian P."/>
            <person name="Stursova M."/>
            <person name="Weitz H."/>
            <person name="Taylor A."/>
            <person name="Grigoriev I.V."/>
            <person name="Nagy L.G."/>
            <person name="Martin F."/>
            <person name="Kauserud H."/>
        </authorList>
    </citation>
    <scope>NUCLEOTIDE SEQUENCE</scope>
    <source>
        <strain evidence="10">CBHHK002</strain>
    </source>
</reference>
<name>A0AAD7A6J0_9AGAR</name>
<dbReference type="Proteomes" id="UP001218218">
    <property type="component" value="Unassembled WGS sequence"/>
</dbReference>
<evidence type="ECO:0000256" key="4">
    <source>
        <dbReference type="ARBA" id="ARBA00022827"/>
    </source>
</evidence>
<proteinExistence type="inferred from homology"/>
<organism evidence="10 11">
    <name type="scientific">Mycena albidolilacea</name>
    <dbReference type="NCBI Taxonomy" id="1033008"/>
    <lineage>
        <taxon>Eukaryota</taxon>
        <taxon>Fungi</taxon>
        <taxon>Dikarya</taxon>
        <taxon>Basidiomycota</taxon>
        <taxon>Agaricomycotina</taxon>
        <taxon>Agaricomycetes</taxon>
        <taxon>Agaricomycetidae</taxon>
        <taxon>Agaricales</taxon>
        <taxon>Marasmiineae</taxon>
        <taxon>Mycenaceae</taxon>
        <taxon>Mycena</taxon>
    </lineage>
</organism>